<gene>
    <name evidence="2" type="ORF">SAMN02745218_02320</name>
</gene>
<dbReference type="EMBL" id="FQUW01000031">
    <property type="protein sequence ID" value="SHF46163.1"/>
    <property type="molecule type" value="Genomic_DNA"/>
</dbReference>
<name>A0A1M5BUC5_9FIRM</name>
<dbReference type="AlphaFoldDB" id="A0A1M5BUC5"/>
<proteinExistence type="predicted"/>
<dbReference type="SUPFAM" id="SSF52499">
    <property type="entry name" value="Isochorismatase-like hydrolases"/>
    <property type="match status" value="1"/>
</dbReference>
<sequence>MPRHVLMVIDMLKDFIDSNGTLNCGKNGRKIVPFVVEKVKEFMNQQEPIIFIMDAHSPEDPEFSRFPIHCVYGTPGASLIDELASLIEEYPFAIKVPKTRYSGFYRTNLSKILEDLNPVAVHIVGVCTNICVLYTVEELRNRDYRTIVYSKGVASFDEEAHLWALKQMETVLGAEIVE</sequence>
<reference evidence="3" key="1">
    <citation type="submission" date="2016-11" db="EMBL/GenBank/DDBJ databases">
        <authorList>
            <person name="Varghese N."/>
            <person name="Submissions S."/>
        </authorList>
    </citation>
    <scope>NUCLEOTIDE SEQUENCE [LARGE SCALE GENOMIC DNA]</scope>
    <source>
        <strain evidence="3">DSM 11792</strain>
    </source>
</reference>
<accession>A0A1M5BUC5</accession>
<evidence type="ECO:0000313" key="2">
    <source>
        <dbReference type="EMBL" id="SHF46163.1"/>
    </source>
</evidence>
<keyword evidence="3" id="KW-1185">Reference proteome</keyword>
<dbReference type="InterPro" id="IPR000868">
    <property type="entry name" value="Isochorismatase-like_dom"/>
</dbReference>
<dbReference type="RefSeq" id="WP_073166447.1">
    <property type="nucleotide sequence ID" value="NZ_FQUW01000031.1"/>
</dbReference>
<dbReference type="Pfam" id="PF00857">
    <property type="entry name" value="Isochorismatase"/>
    <property type="match status" value="1"/>
</dbReference>
<dbReference type="PANTHER" id="PTHR47044">
    <property type="entry name" value="OS02G0276400 PROTEIN"/>
    <property type="match status" value="1"/>
</dbReference>
<evidence type="ECO:0000313" key="3">
    <source>
        <dbReference type="Proteomes" id="UP000184196"/>
    </source>
</evidence>
<dbReference type="OrthoDB" id="9796485at2"/>
<dbReference type="Gene3D" id="3.40.50.850">
    <property type="entry name" value="Isochorismatase-like"/>
    <property type="match status" value="1"/>
</dbReference>
<dbReference type="InterPro" id="IPR036380">
    <property type="entry name" value="Isochorismatase-like_sf"/>
</dbReference>
<protein>
    <submittedName>
        <fullName evidence="2">Nicotinamidase/pyrazinamidase</fullName>
    </submittedName>
</protein>
<dbReference type="CDD" id="cd00431">
    <property type="entry name" value="cysteine_hydrolases"/>
    <property type="match status" value="1"/>
</dbReference>
<evidence type="ECO:0000259" key="1">
    <source>
        <dbReference type="Pfam" id="PF00857"/>
    </source>
</evidence>
<feature type="domain" description="Isochorismatase-like" evidence="1">
    <location>
        <begin position="5"/>
        <end position="170"/>
    </location>
</feature>
<organism evidence="2 3">
    <name type="scientific">Desulfofundulus australicus DSM 11792</name>
    <dbReference type="NCBI Taxonomy" id="1121425"/>
    <lineage>
        <taxon>Bacteria</taxon>
        <taxon>Bacillati</taxon>
        <taxon>Bacillota</taxon>
        <taxon>Clostridia</taxon>
        <taxon>Eubacteriales</taxon>
        <taxon>Peptococcaceae</taxon>
        <taxon>Desulfofundulus</taxon>
    </lineage>
</organism>
<dbReference type="Proteomes" id="UP000184196">
    <property type="component" value="Unassembled WGS sequence"/>
</dbReference>